<dbReference type="PANTHER" id="PTHR43069:SF2">
    <property type="entry name" value="FUMARYLACETOACETASE"/>
    <property type="match status" value="1"/>
</dbReference>
<dbReference type="Proteomes" id="UP000475249">
    <property type="component" value="Unassembled WGS sequence"/>
</dbReference>
<dbReference type="Pfam" id="PF01557">
    <property type="entry name" value="FAA_hydrolase"/>
    <property type="match status" value="1"/>
</dbReference>
<dbReference type="NCBIfam" id="TIGR01266">
    <property type="entry name" value="fum_ac_acetase"/>
    <property type="match status" value="1"/>
</dbReference>
<evidence type="ECO:0000256" key="14">
    <source>
        <dbReference type="PIRSR" id="PIRSR605959-3"/>
    </source>
</evidence>
<evidence type="ECO:0000256" key="10">
    <source>
        <dbReference type="ARBA" id="ARBA00022878"/>
    </source>
</evidence>
<keyword evidence="7 17" id="KW-0378">Hydrolase</keyword>
<feature type="binding site" evidence="13">
    <location>
        <position position="358"/>
    </location>
    <ligand>
        <name>substrate</name>
    </ligand>
</feature>
<evidence type="ECO:0000313" key="17">
    <source>
        <dbReference type="EMBL" id="NAS13411.1"/>
    </source>
</evidence>
<feature type="binding site" evidence="14">
    <location>
        <position position="208"/>
    </location>
    <ligand>
        <name>Ca(2+)</name>
        <dbReference type="ChEBI" id="CHEBI:29108"/>
    </ligand>
</feature>
<evidence type="ECO:0000256" key="12">
    <source>
        <dbReference type="PIRSR" id="PIRSR605959-1"/>
    </source>
</evidence>
<comment type="pathway">
    <text evidence="3">Amino-acid degradation; L-phenylalanine degradation; acetoacetate and fumarate from L-phenylalanine: step 6/6.</text>
</comment>
<reference evidence="17 18" key="1">
    <citation type="submission" date="2020-01" db="EMBL/GenBank/DDBJ databases">
        <title>Bacteria diversity of Porities sp.</title>
        <authorList>
            <person name="Wang G."/>
        </authorList>
    </citation>
    <scope>NUCLEOTIDE SEQUENCE [LARGE SCALE GENOMIC DNA]</scope>
    <source>
        <strain evidence="17 18">R33</strain>
    </source>
</reference>
<dbReference type="Pfam" id="PF09298">
    <property type="entry name" value="FAA_hydrolase_N"/>
    <property type="match status" value="1"/>
</dbReference>
<dbReference type="GO" id="GO:0006559">
    <property type="term" value="P:L-phenylalanine catabolic process"/>
    <property type="evidence" value="ECO:0007669"/>
    <property type="project" value="UniProtKB-UniPathway"/>
</dbReference>
<dbReference type="AlphaFoldDB" id="A0A6L9EFE8"/>
<name>A0A6L9EFE8_9FLAO</name>
<feature type="binding site" evidence="14">
    <location>
        <position position="210"/>
    </location>
    <ligand>
        <name>Ca(2+)</name>
        <dbReference type="ChEBI" id="CHEBI:29108"/>
    </ligand>
</feature>
<evidence type="ECO:0000256" key="9">
    <source>
        <dbReference type="ARBA" id="ARBA00022842"/>
    </source>
</evidence>
<feature type="domain" description="Fumarylacetoacetase-like C-terminal" evidence="15">
    <location>
        <begin position="134"/>
        <end position="402"/>
    </location>
</feature>
<dbReference type="RefSeq" id="WP_161436456.1">
    <property type="nucleotide sequence ID" value="NZ_WXYO01000007.1"/>
</dbReference>
<dbReference type="InterPro" id="IPR005959">
    <property type="entry name" value="Fumarylacetoacetase"/>
</dbReference>
<evidence type="ECO:0000259" key="16">
    <source>
        <dbReference type="Pfam" id="PF09298"/>
    </source>
</evidence>
<feature type="binding site" evidence="13">
    <location>
        <position position="151"/>
    </location>
    <ligand>
        <name>substrate</name>
    </ligand>
</feature>
<evidence type="ECO:0000256" key="7">
    <source>
        <dbReference type="ARBA" id="ARBA00022801"/>
    </source>
</evidence>
<evidence type="ECO:0000256" key="1">
    <source>
        <dbReference type="ARBA" id="ARBA00001913"/>
    </source>
</evidence>
<feature type="binding site" evidence="13">
    <location>
        <position position="249"/>
    </location>
    <ligand>
        <name>substrate</name>
    </ligand>
</feature>
<dbReference type="Gene3D" id="3.90.850.10">
    <property type="entry name" value="Fumarylacetoacetase-like, C-terminal domain"/>
    <property type="match status" value="1"/>
</dbReference>
<dbReference type="GO" id="GO:0004334">
    <property type="term" value="F:fumarylacetoacetase activity"/>
    <property type="evidence" value="ECO:0007669"/>
    <property type="project" value="UniProtKB-EC"/>
</dbReference>
<evidence type="ECO:0000256" key="11">
    <source>
        <dbReference type="ARBA" id="ARBA00023232"/>
    </source>
</evidence>
<evidence type="ECO:0000256" key="5">
    <source>
        <dbReference type="ARBA" id="ARBA00012094"/>
    </source>
</evidence>
<dbReference type="FunFam" id="3.90.850.10:FF:000004">
    <property type="entry name" value="Fumarylacetoacetase"/>
    <property type="match status" value="1"/>
</dbReference>
<evidence type="ECO:0000256" key="4">
    <source>
        <dbReference type="ARBA" id="ARBA00010211"/>
    </source>
</evidence>
<feature type="binding site" evidence="14">
    <location>
        <position position="242"/>
    </location>
    <ligand>
        <name>Ca(2+)</name>
        <dbReference type="ChEBI" id="CHEBI:29108"/>
    </ligand>
</feature>
<proteinExistence type="inferred from homology"/>
<dbReference type="GO" id="GO:0046872">
    <property type="term" value="F:metal ion binding"/>
    <property type="evidence" value="ECO:0007669"/>
    <property type="project" value="UniProtKB-KW"/>
</dbReference>
<protein>
    <recommendedName>
        <fullName evidence="5">fumarylacetoacetase</fullName>
        <ecNumber evidence="5">3.7.1.2</ecNumber>
    </recommendedName>
</protein>
<feature type="binding site" evidence="14">
    <location>
        <position position="266"/>
    </location>
    <ligand>
        <name>Mg(2+)</name>
        <dbReference type="ChEBI" id="CHEBI:18420"/>
    </ligand>
</feature>
<keyword evidence="18" id="KW-1185">Reference proteome</keyword>
<gene>
    <name evidence="17" type="primary">fahA</name>
    <name evidence="17" type="ORF">GTQ38_15465</name>
</gene>
<dbReference type="Gene3D" id="2.30.30.230">
    <property type="entry name" value="Fumarylacetoacetase, N-terminal domain"/>
    <property type="match status" value="1"/>
</dbReference>
<keyword evidence="8 14" id="KW-0106">Calcium</keyword>
<accession>A0A6L9EFE8</accession>
<evidence type="ECO:0000313" key="18">
    <source>
        <dbReference type="Proteomes" id="UP000475249"/>
    </source>
</evidence>
<evidence type="ECO:0000256" key="3">
    <source>
        <dbReference type="ARBA" id="ARBA00004782"/>
    </source>
</evidence>
<keyword evidence="6 14" id="KW-0479">Metal-binding</keyword>
<feature type="binding site" evidence="14">
    <location>
        <position position="242"/>
    </location>
    <ligand>
        <name>Mg(2+)</name>
        <dbReference type="ChEBI" id="CHEBI:18420"/>
    </ligand>
</feature>
<comment type="caution">
    <text evidence="17">The sequence shown here is derived from an EMBL/GenBank/DDBJ whole genome shotgun (WGS) entry which is preliminary data.</text>
</comment>
<dbReference type="EC" id="3.7.1.2" evidence="5"/>
<dbReference type="EMBL" id="WXYO01000007">
    <property type="protein sequence ID" value="NAS13411.1"/>
    <property type="molecule type" value="Genomic_DNA"/>
</dbReference>
<sequence length="425" mass="47334">MPHKTNDPSRTSWLNVPKDSDFPIQNIPFGVFLTRDDIITIGTRIGDHAIDLGALHQLGYFEGIPLTDDIFLQDSLNDFISDGKKTWRLVRNRISELFESSNPALRDHEEHRKIVLFTLDEIEMQLPVQIGDYTDFYSSKEHATNVGKMFRDPENALLPNWLHIPVGYHGRSSTIIPSGTPIRRPKGQTLPKGASEPVFGPSKIVDFELEMAFITTDANVLGDPISVEEAEDYIFGLVLFNDWSARDIQKWEYVPLGPFLAKNFASSISAWIVTMDALEPFRTASPAQDPAPLPYLRQNGDKSFDIHLEVAITPENGEPTTVSRSNFKYMYWTMAQQLAHHTVNGCKINSGDMMGSGTISGPTPDSYGSMLELAWQGTKPVALSNGETRTSIADNDTVTLKGYCEKNGVRIGFGEVSTRLLPAIQ</sequence>
<feature type="binding site" evidence="13">
    <location>
        <position position="137"/>
    </location>
    <ligand>
        <name>substrate</name>
    </ligand>
</feature>
<dbReference type="PANTHER" id="PTHR43069">
    <property type="entry name" value="FUMARYLACETOACETASE"/>
    <property type="match status" value="1"/>
</dbReference>
<organism evidence="17 18">
    <name type="scientific">Poritiphilus flavus</name>
    <dbReference type="NCBI Taxonomy" id="2697053"/>
    <lineage>
        <taxon>Bacteria</taxon>
        <taxon>Pseudomonadati</taxon>
        <taxon>Bacteroidota</taxon>
        <taxon>Flavobacteriia</taxon>
        <taxon>Flavobacteriales</taxon>
        <taxon>Flavobacteriaceae</taxon>
        <taxon>Poritiphilus</taxon>
    </lineage>
</organism>
<evidence type="ECO:0000256" key="6">
    <source>
        <dbReference type="ARBA" id="ARBA00022723"/>
    </source>
</evidence>
<evidence type="ECO:0000256" key="8">
    <source>
        <dbReference type="ARBA" id="ARBA00022837"/>
    </source>
</evidence>
<dbReference type="InterPro" id="IPR011234">
    <property type="entry name" value="Fumarylacetoacetase-like_C"/>
</dbReference>
<keyword evidence="11" id="KW-0585">Phenylalanine catabolism</keyword>
<comment type="cofactor">
    <cofactor evidence="2 14">
        <name>Mg(2+)</name>
        <dbReference type="ChEBI" id="CHEBI:18420"/>
    </cofactor>
</comment>
<feature type="domain" description="Fumarylacetoacetase N-terminal" evidence="16">
    <location>
        <begin position="25"/>
        <end position="127"/>
    </location>
</feature>
<evidence type="ECO:0000256" key="2">
    <source>
        <dbReference type="ARBA" id="ARBA00001946"/>
    </source>
</evidence>
<feature type="active site" description="Proton acceptor" evidence="12">
    <location>
        <position position="142"/>
    </location>
</feature>
<feature type="binding site" evidence="14">
    <location>
        <position position="262"/>
    </location>
    <ligand>
        <name>Mg(2+)</name>
        <dbReference type="ChEBI" id="CHEBI:18420"/>
    </ligand>
</feature>
<comment type="similarity">
    <text evidence="4">Belongs to the FAH family.</text>
</comment>
<evidence type="ECO:0000259" key="15">
    <source>
        <dbReference type="Pfam" id="PF01557"/>
    </source>
</evidence>
<dbReference type="UniPathway" id="UPA00139">
    <property type="reaction ID" value="UER00341"/>
</dbReference>
<feature type="binding site" evidence="13">
    <location>
        <position position="253"/>
    </location>
    <ligand>
        <name>substrate</name>
    </ligand>
</feature>
<feature type="binding site" evidence="14">
    <location>
        <position position="135"/>
    </location>
    <ligand>
        <name>Ca(2+)</name>
        <dbReference type="ChEBI" id="CHEBI:29108"/>
    </ligand>
</feature>
<dbReference type="SUPFAM" id="SSF63433">
    <property type="entry name" value="Fumarylacetoacetate hydrolase, FAH, N-terminal domain"/>
    <property type="match status" value="1"/>
</dbReference>
<dbReference type="InterPro" id="IPR036663">
    <property type="entry name" value="Fumarylacetoacetase_C_sf"/>
</dbReference>
<keyword evidence="10" id="KW-0828">Tyrosine catabolism</keyword>
<dbReference type="GO" id="GO:1902000">
    <property type="term" value="P:homogentisate catabolic process"/>
    <property type="evidence" value="ECO:0007669"/>
    <property type="project" value="TreeGrafter"/>
</dbReference>
<keyword evidence="9 14" id="KW-0460">Magnesium</keyword>
<dbReference type="GO" id="GO:0006572">
    <property type="term" value="P:L-tyrosine catabolic process"/>
    <property type="evidence" value="ECO:0007669"/>
    <property type="project" value="UniProtKB-KW"/>
</dbReference>
<dbReference type="SUPFAM" id="SSF56529">
    <property type="entry name" value="FAH"/>
    <property type="match status" value="1"/>
</dbReference>
<dbReference type="InterPro" id="IPR036462">
    <property type="entry name" value="Fumarylacetoacetase_N_sf"/>
</dbReference>
<comment type="cofactor">
    <cofactor evidence="1 14">
        <name>Ca(2+)</name>
        <dbReference type="ChEBI" id="CHEBI:29108"/>
    </cofactor>
</comment>
<evidence type="ECO:0000256" key="13">
    <source>
        <dbReference type="PIRSR" id="PIRSR605959-2"/>
    </source>
</evidence>
<dbReference type="InterPro" id="IPR015377">
    <property type="entry name" value="Fumarylacetoacetase_N"/>
</dbReference>